<evidence type="ECO:0000256" key="3">
    <source>
        <dbReference type="ARBA" id="ARBA00038317"/>
    </source>
</evidence>
<dbReference type="PROSITE" id="PS50405">
    <property type="entry name" value="GST_CTER"/>
    <property type="match status" value="1"/>
</dbReference>
<dbReference type="FunFam" id="3.40.30.10:FF:000258">
    <property type="entry name" value="Glutathione S-transferase"/>
    <property type="match status" value="1"/>
</dbReference>
<evidence type="ECO:0000313" key="9">
    <source>
        <dbReference type="Proteomes" id="UP001177023"/>
    </source>
</evidence>
<dbReference type="CDD" id="cd03192">
    <property type="entry name" value="GST_C_Sigma_like"/>
    <property type="match status" value="1"/>
</dbReference>
<dbReference type="SFLD" id="SFLDG01205">
    <property type="entry name" value="AMPS.1"/>
    <property type="match status" value="1"/>
</dbReference>
<dbReference type="PANTHER" id="PTHR11571:SF256">
    <property type="entry name" value="GST C-TERMINAL DOMAIN-CONTAINING PROTEIN-RELATED"/>
    <property type="match status" value="1"/>
</dbReference>
<dbReference type="FunFam" id="1.20.1050.10:FF:000031">
    <property type="entry name" value="Glutathione S-Transferase"/>
    <property type="match status" value="1"/>
</dbReference>
<dbReference type="SFLD" id="SFLDS00019">
    <property type="entry name" value="Glutathione_Transferase_(cytos"/>
    <property type="match status" value="1"/>
</dbReference>
<dbReference type="CDD" id="cd03039">
    <property type="entry name" value="GST_N_Sigma_like"/>
    <property type="match status" value="1"/>
</dbReference>
<sequence length="206" mass="23714">MVFKLYYFPGRGFAEPTRMMFKLADEAFEDVRIDQTQWPNHKASMPFGKMPVLEVDGEKIPESSAIARFVARKFGFGGQTPVQMAWVDAIVDGFKDYYKEITDYYYTALGFMNKGDKQELYKTVYIPARDKYFGNLEERLEKNGTGFLVGDSVTWADLVVADHMTTILLHHADAFDNFPKVQALKKRVDEIPQIAAWIKERPNTPF</sequence>
<gene>
    <name evidence="8" type="ORF">MSPICULIGERA_LOCUS17903</name>
</gene>
<feature type="domain" description="GST N-terminal" evidence="6">
    <location>
        <begin position="1"/>
        <end position="78"/>
    </location>
</feature>
<evidence type="ECO:0000256" key="5">
    <source>
        <dbReference type="ARBA" id="ARBA00078118"/>
    </source>
</evidence>
<keyword evidence="2" id="KW-0808">Transferase</keyword>
<dbReference type="Proteomes" id="UP001177023">
    <property type="component" value="Unassembled WGS sequence"/>
</dbReference>
<dbReference type="InterPro" id="IPR010987">
    <property type="entry name" value="Glutathione-S-Trfase_C-like"/>
</dbReference>
<reference evidence="8" key="1">
    <citation type="submission" date="2023-06" db="EMBL/GenBank/DDBJ databases">
        <authorList>
            <person name="Delattre M."/>
        </authorList>
    </citation>
    <scope>NUCLEOTIDE SEQUENCE</scope>
    <source>
        <strain evidence="8">AF72</strain>
    </source>
</reference>
<comment type="caution">
    <text evidence="8">The sequence shown here is derived from an EMBL/GenBank/DDBJ whole genome shotgun (WGS) entry which is preliminary data.</text>
</comment>
<comment type="similarity">
    <text evidence="3">Belongs to the GST superfamily. Sigma family.</text>
</comment>
<dbReference type="PANTHER" id="PTHR11571">
    <property type="entry name" value="GLUTATHIONE S-TRANSFERASE"/>
    <property type="match status" value="1"/>
</dbReference>
<evidence type="ECO:0000256" key="2">
    <source>
        <dbReference type="ARBA" id="ARBA00022679"/>
    </source>
</evidence>
<dbReference type="InterPro" id="IPR004046">
    <property type="entry name" value="GST_C"/>
</dbReference>
<proteinExistence type="inferred from homology"/>
<dbReference type="SUPFAM" id="SSF52833">
    <property type="entry name" value="Thioredoxin-like"/>
    <property type="match status" value="1"/>
</dbReference>
<dbReference type="EC" id="2.5.1.18" evidence="1"/>
<dbReference type="InterPro" id="IPR050213">
    <property type="entry name" value="GST_superfamily"/>
</dbReference>
<feature type="non-terminal residue" evidence="8">
    <location>
        <position position="1"/>
    </location>
</feature>
<dbReference type="GO" id="GO:0004364">
    <property type="term" value="F:glutathione transferase activity"/>
    <property type="evidence" value="ECO:0007669"/>
    <property type="project" value="UniProtKB-EC"/>
</dbReference>
<dbReference type="GO" id="GO:0006749">
    <property type="term" value="P:glutathione metabolic process"/>
    <property type="evidence" value="ECO:0007669"/>
    <property type="project" value="TreeGrafter"/>
</dbReference>
<comment type="catalytic activity">
    <reaction evidence="4">
        <text>RX + glutathione = an S-substituted glutathione + a halide anion + H(+)</text>
        <dbReference type="Rhea" id="RHEA:16437"/>
        <dbReference type="ChEBI" id="CHEBI:15378"/>
        <dbReference type="ChEBI" id="CHEBI:16042"/>
        <dbReference type="ChEBI" id="CHEBI:17792"/>
        <dbReference type="ChEBI" id="CHEBI:57925"/>
        <dbReference type="ChEBI" id="CHEBI:90779"/>
        <dbReference type="EC" id="2.5.1.18"/>
    </reaction>
</comment>
<evidence type="ECO:0000313" key="8">
    <source>
        <dbReference type="EMBL" id="CAJ0579695.1"/>
    </source>
</evidence>
<dbReference type="Pfam" id="PF02798">
    <property type="entry name" value="GST_N"/>
    <property type="match status" value="1"/>
</dbReference>
<evidence type="ECO:0000256" key="1">
    <source>
        <dbReference type="ARBA" id="ARBA00012452"/>
    </source>
</evidence>
<name>A0AA36GBS7_9BILA</name>
<dbReference type="GO" id="GO:0005737">
    <property type="term" value="C:cytoplasm"/>
    <property type="evidence" value="ECO:0007669"/>
    <property type="project" value="UniProtKB-ARBA"/>
</dbReference>
<accession>A0AA36GBS7</accession>
<dbReference type="Pfam" id="PF14497">
    <property type="entry name" value="GST_C_3"/>
    <property type="match status" value="1"/>
</dbReference>
<evidence type="ECO:0000256" key="4">
    <source>
        <dbReference type="ARBA" id="ARBA00047960"/>
    </source>
</evidence>
<dbReference type="InterPro" id="IPR036249">
    <property type="entry name" value="Thioredoxin-like_sf"/>
</dbReference>
<dbReference type="AlphaFoldDB" id="A0AA36GBS7"/>
<evidence type="ECO:0000259" key="7">
    <source>
        <dbReference type="PROSITE" id="PS50405"/>
    </source>
</evidence>
<dbReference type="InterPro" id="IPR040079">
    <property type="entry name" value="Glutathione_S-Trfase"/>
</dbReference>
<evidence type="ECO:0000259" key="6">
    <source>
        <dbReference type="PROSITE" id="PS50404"/>
    </source>
</evidence>
<keyword evidence="9" id="KW-1185">Reference proteome</keyword>
<organism evidence="8 9">
    <name type="scientific">Mesorhabditis spiculigera</name>
    <dbReference type="NCBI Taxonomy" id="96644"/>
    <lineage>
        <taxon>Eukaryota</taxon>
        <taxon>Metazoa</taxon>
        <taxon>Ecdysozoa</taxon>
        <taxon>Nematoda</taxon>
        <taxon>Chromadorea</taxon>
        <taxon>Rhabditida</taxon>
        <taxon>Rhabditina</taxon>
        <taxon>Rhabditomorpha</taxon>
        <taxon>Rhabditoidea</taxon>
        <taxon>Rhabditidae</taxon>
        <taxon>Mesorhabditinae</taxon>
        <taxon>Mesorhabditis</taxon>
    </lineage>
</organism>
<dbReference type="EMBL" id="CATQJA010002657">
    <property type="protein sequence ID" value="CAJ0579695.1"/>
    <property type="molecule type" value="Genomic_DNA"/>
</dbReference>
<dbReference type="PROSITE" id="PS50404">
    <property type="entry name" value="GST_NTER"/>
    <property type="match status" value="1"/>
</dbReference>
<protein>
    <recommendedName>
        <fullName evidence="1">glutathione transferase</fullName>
        <ecNumber evidence="1">2.5.1.18</ecNumber>
    </recommendedName>
    <alternativeName>
        <fullName evidence="5">GST class-sigma</fullName>
    </alternativeName>
</protein>
<feature type="domain" description="GST C-terminal" evidence="7">
    <location>
        <begin position="80"/>
        <end position="206"/>
    </location>
</feature>
<dbReference type="InterPro" id="IPR004045">
    <property type="entry name" value="Glutathione_S-Trfase_N"/>
</dbReference>
<dbReference type="Gene3D" id="1.20.1050.10">
    <property type="match status" value="1"/>
</dbReference>
<dbReference type="SFLD" id="SFLDG00363">
    <property type="entry name" value="AMPS_(cytGST):_Alpha-__Mu-__Pi"/>
    <property type="match status" value="1"/>
</dbReference>
<dbReference type="Gene3D" id="3.40.30.10">
    <property type="entry name" value="Glutaredoxin"/>
    <property type="match status" value="1"/>
</dbReference>
<dbReference type="InterPro" id="IPR036282">
    <property type="entry name" value="Glutathione-S-Trfase_C_sf"/>
</dbReference>
<dbReference type="SUPFAM" id="SSF47616">
    <property type="entry name" value="GST C-terminal domain-like"/>
    <property type="match status" value="1"/>
</dbReference>